<dbReference type="Proteomes" id="UP000886595">
    <property type="component" value="Unassembled WGS sequence"/>
</dbReference>
<dbReference type="AlphaFoldDB" id="A0A8X7PWD9"/>
<evidence type="ECO:0000313" key="1">
    <source>
        <dbReference type="EMBL" id="KAG2258920.1"/>
    </source>
</evidence>
<comment type="caution">
    <text evidence="1">The sequence shown here is derived from an EMBL/GenBank/DDBJ whole genome shotgun (WGS) entry which is preliminary data.</text>
</comment>
<organism evidence="1 2">
    <name type="scientific">Brassica carinata</name>
    <name type="common">Ethiopian mustard</name>
    <name type="synonym">Abyssinian cabbage</name>
    <dbReference type="NCBI Taxonomy" id="52824"/>
    <lineage>
        <taxon>Eukaryota</taxon>
        <taxon>Viridiplantae</taxon>
        <taxon>Streptophyta</taxon>
        <taxon>Embryophyta</taxon>
        <taxon>Tracheophyta</taxon>
        <taxon>Spermatophyta</taxon>
        <taxon>Magnoliopsida</taxon>
        <taxon>eudicotyledons</taxon>
        <taxon>Gunneridae</taxon>
        <taxon>Pentapetalae</taxon>
        <taxon>rosids</taxon>
        <taxon>malvids</taxon>
        <taxon>Brassicales</taxon>
        <taxon>Brassicaceae</taxon>
        <taxon>Brassiceae</taxon>
        <taxon>Brassica</taxon>
    </lineage>
</organism>
<proteinExistence type="predicted"/>
<sequence>MIFSLRTSCLIDLNPVHLRSHQIESLLHNPEAPPSTCEAPPLLLHRFSPTSSLRLEFPRSLSSNVTDRLFTGAFGQELSNFNNGTAVQFRVQ</sequence>
<dbReference type="EMBL" id="JAAMPC010000015">
    <property type="protein sequence ID" value="KAG2258920.1"/>
    <property type="molecule type" value="Genomic_DNA"/>
</dbReference>
<evidence type="ECO:0000313" key="2">
    <source>
        <dbReference type="Proteomes" id="UP000886595"/>
    </source>
</evidence>
<reference evidence="1 2" key="1">
    <citation type="submission" date="2020-02" db="EMBL/GenBank/DDBJ databases">
        <authorList>
            <person name="Ma Q."/>
            <person name="Huang Y."/>
            <person name="Song X."/>
            <person name="Pei D."/>
        </authorList>
    </citation>
    <scope>NUCLEOTIDE SEQUENCE [LARGE SCALE GENOMIC DNA]</scope>
    <source>
        <strain evidence="1">Sxm20200214</strain>
        <tissue evidence="1">Leaf</tissue>
    </source>
</reference>
<keyword evidence="2" id="KW-1185">Reference proteome</keyword>
<gene>
    <name evidence="1" type="ORF">Bca52824_078214</name>
</gene>
<name>A0A8X7PWD9_BRACI</name>
<accession>A0A8X7PWD9</accession>
<protein>
    <submittedName>
        <fullName evidence="1">Uncharacterized protein</fullName>
    </submittedName>
</protein>